<dbReference type="Proteomes" id="UP000030701">
    <property type="component" value="Unassembled WGS sequence"/>
</dbReference>
<evidence type="ECO:0000313" key="1">
    <source>
        <dbReference type="EMBL" id="EXM14014.1"/>
    </source>
</evidence>
<name>X0LAI4_FUSOX</name>
<dbReference type="EMBL" id="JH658093">
    <property type="protein sequence ID" value="EXM14014.1"/>
    <property type="molecule type" value="Genomic_DNA"/>
</dbReference>
<reference evidence="2" key="1">
    <citation type="submission" date="2011-11" db="EMBL/GenBank/DDBJ databases">
        <title>The Genome Sequence of Fusarium oxysporum Cotton.</title>
        <authorList>
            <consortium name="The Broad Institute Genome Sequencing Platform"/>
            <person name="Ma L.-J."/>
            <person name="Gale L.R."/>
            <person name="Schwartz D.C."/>
            <person name="Zhou S."/>
            <person name="Corby-Kistler H."/>
            <person name="Young S.K."/>
            <person name="Zeng Q."/>
            <person name="Gargeya S."/>
            <person name="Fitzgerald M."/>
            <person name="Haas B."/>
            <person name="Abouelleil A."/>
            <person name="Alvarado L."/>
            <person name="Arachchi H.M."/>
            <person name="Berlin A."/>
            <person name="Brown A."/>
            <person name="Chapman S.B."/>
            <person name="Chen Z."/>
            <person name="Dunbar C."/>
            <person name="Freedman E."/>
            <person name="Gearin G."/>
            <person name="Goldberg J."/>
            <person name="Griggs A."/>
            <person name="Gujja S."/>
            <person name="Heiman D."/>
            <person name="Howarth C."/>
            <person name="Larson L."/>
            <person name="Lui A."/>
            <person name="MacDonald P.J.P."/>
            <person name="Montmayeur A."/>
            <person name="Murphy C."/>
            <person name="Neiman D."/>
            <person name="Pearson M."/>
            <person name="Priest M."/>
            <person name="Roberts A."/>
            <person name="Saif S."/>
            <person name="Shea T."/>
            <person name="Shenoy N."/>
            <person name="Sisk P."/>
            <person name="Stolte C."/>
            <person name="Sykes S."/>
            <person name="Wortman J."/>
            <person name="Nusbaum C."/>
            <person name="Birren B."/>
        </authorList>
    </citation>
    <scope>NUCLEOTIDE SEQUENCE [LARGE SCALE GENOMIC DNA]</scope>
    <source>
        <strain evidence="2">25433</strain>
    </source>
</reference>
<evidence type="ECO:0000313" key="2">
    <source>
        <dbReference type="EMBL" id="EXM18011.1"/>
    </source>
</evidence>
<gene>
    <name evidence="2" type="ORF">FOTG_13863</name>
    <name evidence="1" type="ORF">FOTG_17549</name>
</gene>
<reference evidence="2" key="2">
    <citation type="submission" date="2012-05" db="EMBL/GenBank/DDBJ databases">
        <title>The Genome Annotation of Fusarium oxysporum Cotton.</title>
        <authorList>
            <consortium name="The Broad Institute Genomics Platform"/>
            <person name="Ma L.-J."/>
            <person name="Corby-Kistler H."/>
            <person name="Broz K."/>
            <person name="Gale L.R."/>
            <person name="Jonkers W."/>
            <person name="O'Donnell K."/>
            <person name="Ploetz R."/>
            <person name="Steinberg C."/>
            <person name="Schwartz D.C."/>
            <person name="VanEtten H."/>
            <person name="Zhou S."/>
            <person name="Young S.K."/>
            <person name="Zeng Q."/>
            <person name="Gargeya S."/>
            <person name="Fitzgerald M."/>
            <person name="Abouelleil A."/>
            <person name="Alvarado L."/>
            <person name="Chapman S.B."/>
            <person name="Gainer-Dewar J."/>
            <person name="Goldberg J."/>
            <person name="Griggs A."/>
            <person name="Gujja S."/>
            <person name="Hansen M."/>
            <person name="Howarth C."/>
            <person name="Imamovic A."/>
            <person name="Ireland A."/>
            <person name="Larimer J."/>
            <person name="McCowan C."/>
            <person name="Murphy C."/>
            <person name="Pearson M."/>
            <person name="Poon T.W."/>
            <person name="Priest M."/>
            <person name="Roberts A."/>
            <person name="Saif S."/>
            <person name="Shea T."/>
            <person name="Sykes S."/>
            <person name="Wortman J."/>
            <person name="Nusbaum C."/>
            <person name="Birren B."/>
        </authorList>
    </citation>
    <scope>NUCLEOTIDE SEQUENCE</scope>
    <source>
        <strain evidence="2">25433</strain>
    </source>
</reference>
<dbReference type="AlphaFoldDB" id="X0LAI4"/>
<organism evidence="2">
    <name type="scientific">Fusarium oxysporum f. sp. vasinfectum 25433</name>
    <dbReference type="NCBI Taxonomy" id="1089449"/>
    <lineage>
        <taxon>Eukaryota</taxon>
        <taxon>Fungi</taxon>
        <taxon>Dikarya</taxon>
        <taxon>Ascomycota</taxon>
        <taxon>Pezizomycotina</taxon>
        <taxon>Sordariomycetes</taxon>
        <taxon>Hypocreomycetidae</taxon>
        <taxon>Hypocreales</taxon>
        <taxon>Nectriaceae</taxon>
        <taxon>Fusarium</taxon>
        <taxon>Fusarium oxysporum species complex</taxon>
    </lineage>
</organism>
<sequence length="32" mass="3604">MYLSKFLPIARLTAAVGEGTSLIRHRRGTFLQ</sequence>
<protein>
    <submittedName>
        <fullName evidence="2">Uncharacterized protein</fullName>
    </submittedName>
</protein>
<proteinExistence type="predicted"/>
<dbReference type="HOGENOM" id="CLU_3392372_0_0_1"/>
<dbReference type="EMBL" id="JH657978">
    <property type="protein sequence ID" value="EXM18011.1"/>
    <property type="molecule type" value="Genomic_DNA"/>
</dbReference>
<accession>X0LAI4</accession>